<dbReference type="EMBL" id="HG994582">
    <property type="protein sequence ID" value="CAF2905268.1"/>
    <property type="molecule type" value="Genomic_DNA"/>
</dbReference>
<dbReference type="OrthoDB" id="10482204at2759"/>
<sequence length="108" mass="12122">MASELGFGGLPLLVPSNTAYKYLHHTKVIDQEDVPVGASYRAKSDMEKSVRGYKEVQKGIQRRISEMEKLKTMNRIEWPIISTSGVSASKLNQSGQEHWAPMDPIFLS</sequence>
<organism evidence="1 2">
    <name type="scientific">Lepeophtheirus salmonis</name>
    <name type="common">Salmon louse</name>
    <name type="synonym">Caligus salmonis</name>
    <dbReference type="NCBI Taxonomy" id="72036"/>
    <lineage>
        <taxon>Eukaryota</taxon>
        <taxon>Metazoa</taxon>
        <taxon>Ecdysozoa</taxon>
        <taxon>Arthropoda</taxon>
        <taxon>Crustacea</taxon>
        <taxon>Multicrustacea</taxon>
        <taxon>Hexanauplia</taxon>
        <taxon>Copepoda</taxon>
        <taxon>Siphonostomatoida</taxon>
        <taxon>Caligidae</taxon>
        <taxon>Lepeophtheirus</taxon>
    </lineage>
</organism>
<dbReference type="AlphaFoldDB" id="A0A7R8CWP1"/>
<evidence type="ECO:0000313" key="1">
    <source>
        <dbReference type="EMBL" id="CAF2905268.1"/>
    </source>
</evidence>
<keyword evidence="2" id="KW-1185">Reference proteome</keyword>
<evidence type="ECO:0000313" key="2">
    <source>
        <dbReference type="Proteomes" id="UP000675881"/>
    </source>
</evidence>
<name>A0A7R8CWP1_LEPSM</name>
<dbReference type="Proteomes" id="UP000675881">
    <property type="component" value="Chromosome 3"/>
</dbReference>
<reference evidence="1" key="1">
    <citation type="submission" date="2021-02" db="EMBL/GenBank/DDBJ databases">
        <authorList>
            <person name="Bekaert M."/>
        </authorList>
    </citation>
    <scope>NUCLEOTIDE SEQUENCE</scope>
    <source>
        <strain evidence="1">IoA-00</strain>
    </source>
</reference>
<accession>A0A7R8CWP1</accession>
<proteinExistence type="predicted"/>
<gene>
    <name evidence="1" type="ORF">LSAA_8192</name>
</gene>
<protein>
    <submittedName>
        <fullName evidence="1">(salmon louse) hypothetical protein</fullName>
    </submittedName>
</protein>